<feature type="domain" description="Type I restriction modification DNA specificity" evidence="4">
    <location>
        <begin position="238"/>
        <end position="418"/>
    </location>
</feature>
<sequence length="438" mass="49344">MSNWQKVTLDKLCFFEKGKTGLAKAIPGDYPLVTTSAERKTNDSYQFDTKAVCIPLVSSTGHGHASLNYVHYQEGKFALGTILVALIPKDETILNAQFLHLYLSRLKDIILVPLMSGAANVSLSISKIKTVEIPLPPIDEQLKIVELFKNLVNENNELVEEINTQSSLLKQLKQTILQEAIEGKLTEKWRVKNPDIGTVKELLEQIKTEKEKLVKDKKIKPSKPLAPINEDEIPFDIPQNWEWCRFQDITTVITCGIASTPTYYESGRIFLSAKNVKPFKFMPDEHKYINEDTYQKIIANAKPDLNDILLTRVGAGIGEAAVIDQEIDFAYYVSLTLIKPLHLYINSKFILNFLNSEQGIKNAISYTSGKDSSQGNLNVNNVRTFLIPIPPLEEQKEIVATIEKLFAICDELEGEINQNKTTVDNLMATVLKEAFEQQ</sequence>
<dbReference type="AlphaFoldDB" id="A0A6M8N6G3"/>
<dbReference type="SUPFAM" id="SSF116734">
    <property type="entry name" value="DNA methylase specificity domain"/>
    <property type="match status" value="2"/>
</dbReference>
<dbReference type="CDD" id="cd17246">
    <property type="entry name" value="RMtype1_S_SonII-TRD2-CR2_like"/>
    <property type="match status" value="1"/>
</dbReference>
<dbReference type="REBASE" id="386326">
    <property type="entry name" value="S.Afa66484ORF113P"/>
</dbReference>
<dbReference type="RefSeq" id="WP_051489020.1">
    <property type="nucleotide sequence ID" value="NZ_CP053838.1"/>
</dbReference>
<dbReference type="PANTHER" id="PTHR43140:SF1">
    <property type="entry name" value="TYPE I RESTRICTION ENZYME ECOKI SPECIFICITY SUBUNIT"/>
    <property type="match status" value="1"/>
</dbReference>
<dbReference type="PANTHER" id="PTHR43140">
    <property type="entry name" value="TYPE-1 RESTRICTION ENZYME ECOKI SPECIFICITY PROTEIN"/>
    <property type="match status" value="1"/>
</dbReference>
<protein>
    <submittedName>
        <fullName evidence="5">Type I restriction/modification system, specificity subunit</fullName>
    </submittedName>
</protein>
<evidence type="ECO:0000313" key="5">
    <source>
        <dbReference type="EMBL" id="QKF74556.1"/>
    </source>
</evidence>
<accession>A0A6M8N6G3</accession>
<proteinExistence type="inferred from homology"/>
<keyword evidence="5" id="KW-0614">Plasmid</keyword>
<dbReference type="GO" id="GO:0009307">
    <property type="term" value="P:DNA restriction-modification system"/>
    <property type="evidence" value="ECO:0007669"/>
    <property type="project" value="UniProtKB-KW"/>
</dbReference>
<dbReference type="InterPro" id="IPR000055">
    <property type="entry name" value="Restrct_endonuc_typeI_TRD"/>
</dbReference>
<gene>
    <name evidence="5" type="primary">hsdS2</name>
    <name evidence="5" type="ORF">AFAEC_a0115</name>
</gene>
<evidence type="ECO:0000256" key="3">
    <source>
        <dbReference type="ARBA" id="ARBA00023125"/>
    </source>
</evidence>
<organism evidence="5">
    <name type="scientific">Aliarcobacter faecis</name>
    <dbReference type="NCBI Taxonomy" id="1564138"/>
    <lineage>
        <taxon>Bacteria</taxon>
        <taxon>Pseudomonadati</taxon>
        <taxon>Campylobacterota</taxon>
        <taxon>Epsilonproteobacteria</taxon>
        <taxon>Campylobacterales</taxon>
        <taxon>Arcobacteraceae</taxon>
        <taxon>Aliarcobacter</taxon>
    </lineage>
</organism>
<evidence type="ECO:0000256" key="2">
    <source>
        <dbReference type="ARBA" id="ARBA00022747"/>
    </source>
</evidence>
<keyword evidence="2" id="KW-0680">Restriction system</keyword>
<reference evidence="5" key="1">
    <citation type="submission" date="2020-05" db="EMBL/GenBank/DDBJ databases">
        <title>Complete genome sequencing of Campylobacter and Arcobacter type strains.</title>
        <authorList>
            <person name="Miller W.G."/>
            <person name="Yee E."/>
        </authorList>
    </citation>
    <scope>NUCLEOTIDE SEQUENCE [LARGE SCALE GENOMIC DNA]</scope>
    <source>
        <strain evidence="5">CCUG 66484</strain>
        <plasmid evidence="5">pAFAEC</plasmid>
    </source>
</reference>
<name>A0A6M8N6G3_9BACT</name>
<evidence type="ECO:0000256" key="1">
    <source>
        <dbReference type="ARBA" id="ARBA00010923"/>
    </source>
</evidence>
<keyword evidence="3" id="KW-0238">DNA-binding</keyword>
<dbReference type="EMBL" id="CP053838">
    <property type="protein sequence ID" value="QKF74556.1"/>
    <property type="molecule type" value="Genomic_DNA"/>
</dbReference>
<dbReference type="InterPro" id="IPR051212">
    <property type="entry name" value="Type-I_RE_S_subunit"/>
</dbReference>
<geneLocation type="plasmid" evidence="5">
    <name>pAFAEC</name>
</geneLocation>
<feature type="domain" description="Type I restriction modification DNA specificity" evidence="4">
    <location>
        <begin position="1"/>
        <end position="164"/>
    </location>
</feature>
<dbReference type="OrthoDB" id="5363772at2"/>
<comment type="similarity">
    <text evidence="1">Belongs to the type-I restriction system S methylase family.</text>
</comment>
<dbReference type="Gene3D" id="3.90.220.20">
    <property type="entry name" value="DNA methylase specificity domains"/>
    <property type="match status" value="2"/>
</dbReference>
<dbReference type="GO" id="GO:0003677">
    <property type="term" value="F:DNA binding"/>
    <property type="evidence" value="ECO:0007669"/>
    <property type="project" value="UniProtKB-KW"/>
</dbReference>
<dbReference type="InterPro" id="IPR044946">
    <property type="entry name" value="Restrct_endonuc_typeI_TRD_sf"/>
</dbReference>
<evidence type="ECO:0000259" key="4">
    <source>
        <dbReference type="Pfam" id="PF01420"/>
    </source>
</evidence>
<dbReference type="Pfam" id="PF01420">
    <property type="entry name" value="Methylase_S"/>
    <property type="match status" value="2"/>
</dbReference>
<dbReference type="KEGG" id="afc:AFAEC_a0115"/>